<dbReference type="STRING" id="90262.A0A1X2J1L7"/>
<dbReference type="Pfam" id="PF08613">
    <property type="entry name" value="Cyclin"/>
    <property type="match status" value="1"/>
</dbReference>
<keyword evidence="3" id="KW-1185">Reference proteome</keyword>
<dbReference type="OrthoDB" id="337735at2759"/>
<dbReference type="PANTHER" id="PTHR15615">
    <property type="match status" value="1"/>
</dbReference>
<dbReference type="AlphaFoldDB" id="A0A1X2J1L7"/>
<feature type="compositionally biased region" description="Acidic residues" evidence="1">
    <location>
        <begin position="255"/>
        <end position="283"/>
    </location>
</feature>
<evidence type="ECO:0000313" key="3">
    <source>
        <dbReference type="Proteomes" id="UP000193560"/>
    </source>
</evidence>
<dbReference type="Gene3D" id="1.10.472.10">
    <property type="entry name" value="Cyclin-like"/>
    <property type="match status" value="1"/>
</dbReference>
<dbReference type="GO" id="GO:0016538">
    <property type="term" value="F:cyclin-dependent protein serine/threonine kinase regulator activity"/>
    <property type="evidence" value="ECO:0007669"/>
    <property type="project" value="TreeGrafter"/>
</dbReference>
<dbReference type="EMBL" id="MCGE01000001">
    <property type="protein sequence ID" value="ORZ25716.1"/>
    <property type="molecule type" value="Genomic_DNA"/>
</dbReference>
<dbReference type="PANTHER" id="PTHR15615:SF117">
    <property type="entry name" value="PHO85 CYCLIN PHO80"/>
    <property type="match status" value="1"/>
</dbReference>
<gene>
    <name evidence="2" type="ORF">BCR42DRAFT_445464</name>
</gene>
<evidence type="ECO:0000313" key="2">
    <source>
        <dbReference type="EMBL" id="ORZ25716.1"/>
    </source>
</evidence>
<dbReference type="Proteomes" id="UP000193560">
    <property type="component" value="Unassembled WGS sequence"/>
</dbReference>
<dbReference type="GO" id="GO:0000307">
    <property type="term" value="C:cyclin-dependent protein kinase holoenzyme complex"/>
    <property type="evidence" value="ECO:0007669"/>
    <property type="project" value="TreeGrafter"/>
</dbReference>
<accession>A0A1X2J1L7</accession>
<reference evidence="2 3" key="1">
    <citation type="submission" date="2016-07" db="EMBL/GenBank/DDBJ databases">
        <title>Pervasive Adenine N6-methylation of Active Genes in Fungi.</title>
        <authorList>
            <consortium name="DOE Joint Genome Institute"/>
            <person name="Mondo S.J."/>
            <person name="Dannebaum R.O."/>
            <person name="Kuo R.C."/>
            <person name="Labutti K."/>
            <person name="Haridas S."/>
            <person name="Kuo A."/>
            <person name="Salamov A."/>
            <person name="Ahrendt S.R."/>
            <person name="Lipzen A."/>
            <person name="Sullivan W."/>
            <person name="Andreopoulos W.B."/>
            <person name="Clum A."/>
            <person name="Lindquist E."/>
            <person name="Daum C."/>
            <person name="Ramamoorthy G.K."/>
            <person name="Gryganskyi A."/>
            <person name="Culley D."/>
            <person name="Magnuson J.K."/>
            <person name="James T.Y."/>
            <person name="O'Malley M.A."/>
            <person name="Stajich J.E."/>
            <person name="Spatafora J.W."/>
            <person name="Visel A."/>
            <person name="Grigoriev I.V."/>
        </authorList>
    </citation>
    <scope>NUCLEOTIDE SEQUENCE [LARGE SCALE GENOMIC DNA]</scope>
    <source>
        <strain evidence="2 3">NRRL 1336</strain>
    </source>
</reference>
<dbReference type="InterPro" id="IPR013922">
    <property type="entry name" value="Cyclin_PHO80-like"/>
</dbReference>
<dbReference type="InterPro" id="IPR036915">
    <property type="entry name" value="Cyclin-like_sf"/>
</dbReference>
<name>A0A1X2J1L7_9FUNG</name>
<feature type="compositionally biased region" description="Polar residues" evidence="1">
    <location>
        <begin position="245"/>
        <end position="254"/>
    </location>
</feature>
<dbReference type="GO" id="GO:0019901">
    <property type="term" value="F:protein kinase binding"/>
    <property type="evidence" value="ECO:0007669"/>
    <property type="project" value="InterPro"/>
</dbReference>
<comment type="caution">
    <text evidence="2">The sequence shown here is derived from an EMBL/GenBank/DDBJ whole genome shotgun (WGS) entry which is preliminary data.</text>
</comment>
<evidence type="ECO:0000256" key="1">
    <source>
        <dbReference type="SAM" id="MobiDB-lite"/>
    </source>
</evidence>
<sequence>MATSIHSGEQQTTSSTILNVPEYFYAVDINYLSHMIADMLGRLITHNDLIPLTPANLTRFHSRIPPNITLSDYLRRIIKFTSIEKSCLLIILIYIDRVCERHSHFTISSLTVHRFLITAVTLSSKALSDSYCTNSHYARIGGISTQELNALELEFLTLIDWRLTSTGVVLQQYYANLVNQHPCYQRSRLTTHDMRTLQSPVTYNNSMDGNTTESHQGSKRKEDNNNNSSNKCGKRRRRRSSIKSICSTSTALSTEDSDDIWYDSDEDDENKLDDVNDGTDETTGDNNNGIQDETEVQRIWAHFDELSETTWIPYIA</sequence>
<feature type="compositionally biased region" description="Basic residues" evidence="1">
    <location>
        <begin position="232"/>
        <end position="241"/>
    </location>
</feature>
<protein>
    <submittedName>
        <fullName evidence="2">Cyclin-domain-containing protein</fullName>
    </submittedName>
</protein>
<dbReference type="CDD" id="cd20558">
    <property type="entry name" value="CYCLIN_ScPCL7-like"/>
    <property type="match status" value="1"/>
</dbReference>
<dbReference type="GO" id="GO:0005634">
    <property type="term" value="C:nucleus"/>
    <property type="evidence" value="ECO:0007669"/>
    <property type="project" value="TreeGrafter"/>
</dbReference>
<proteinExistence type="predicted"/>
<feature type="region of interest" description="Disordered" evidence="1">
    <location>
        <begin position="200"/>
        <end position="292"/>
    </location>
</feature>
<feature type="compositionally biased region" description="Polar residues" evidence="1">
    <location>
        <begin position="200"/>
        <end position="215"/>
    </location>
</feature>
<dbReference type="SUPFAM" id="SSF47954">
    <property type="entry name" value="Cyclin-like"/>
    <property type="match status" value="1"/>
</dbReference>
<organism evidence="2 3">
    <name type="scientific">Absidia repens</name>
    <dbReference type="NCBI Taxonomy" id="90262"/>
    <lineage>
        <taxon>Eukaryota</taxon>
        <taxon>Fungi</taxon>
        <taxon>Fungi incertae sedis</taxon>
        <taxon>Mucoromycota</taxon>
        <taxon>Mucoromycotina</taxon>
        <taxon>Mucoromycetes</taxon>
        <taxon>Mucorales</taxon>
        <taxon>Cunninghamellaceae</taxon>
        <taxon>Absidia</taxon>
    </lineage>
</organism>